<dbReference type="Gene3D" id="3.30.1330.60">
    <property type="entry name" value="OmpA-like domain"/>
    <property type="match status" value="1"/>
</dbReference>
<keyword evidence="2 4" id="KW-0472">Membrane</keyword>
<protein>
    <submittedName>
        <fullName evidence="6">Outer membrane protein OmpA-like peptidoglycan-associated protein</fullName>
    </submittedName>
</protein>
<dbReference type="PROSITE" id="PS51123">
    <property type="entry name" value="OMPA_2"/>
    <property type="match status" value="1"/>
</dbReference>
<dbReference type="AlphaFoldDB" id="A0A316E4D0"/>
<accession>A0A316E4D0</accession>
<dbReference type="EMBL" id="QGGQ01000002">
    <property type="protein sequence ID" value="PWK24936.1"/>
    <property type="molecule type" value="Genomic_DNA"/>
</dbReference>
<dbReference type="SUPFAM" id="SSF103088">
    <property type="entry name" value="OmpA-like"/>
    <property type="match status" value="1"/>
</dbReference>
<dbReference type="GO" id="GO:0009279">
    <property type="term" value="C:cell outer membrane"/>
    <property type="evidence" value="ECO:0007669"/>
    <property type="project" value="UniProtKB-SubCell"/>
</dbReference>
<evidence type="ECO:0000313" key="6">
    <source>
        <dbReference type="EMBL" id="PWK24936.1"/>
    </source>
</evidence>
<dbReference type="PANTHER" id="PTHR30329">
    <property type="entry name" value="STATOR ELEMENT OF FLAGELLAR MOTOR COMPLEX"/>
    <property type="match status" value="1"/>
</dbReference>
<dbReference type="InterPro" id="IPR036737">
    <property type="entry name" value="OmpA-like_sf"/>
</dbReference>
<keyword evidence="3" id="KW-0998">Cell outer membrane</keyword>
<dbReference type="PRINTS" id="PR01023">
    <property type="entry name" value="NAFLGMOTY"/>
</dbReference>
<evidence type="ECO:0000256" key="4">
    <source>
        <dbReference type="PROSITE-ProRule" id="PRU00473"/>
    </source>
</evidence>
<evidence type="ECO:0000256" key="3">
    <source>
        <dbReference type="ARBA" id="ARBA00023237"/>
    </source>
</evidence>
<dbReference type="CDD" id="cd07185">
    <property type="entry name" value="OmpA_C-like"/>
    <property type="match status" value="1"/>
</dbReference>
<dbReference type="PRINTS" id="PR01021">
    <property type="entry name" value="OMPADOMAIN"/>
</dbReference>
<proteinExistence type="predicted"/>
<dbReference type="Pfam" id="PF00691">
    <property type="entry name" value="OmpA"/>
    <property type="match status" value="1"/>
</dbReference>
<comment type="subcellular location">
    <subcellularLocation>
        <location evidence="1">Cell outer membrane</location>
    </subcellularLocation>
</comment>
<evidence type="ECO:0000259" key="5">
    <source>
        <dbReference type="PROSITE" id="PS51123"/>
    </source>
</evidence>
<name>A0A316E4D0_9FLAO</name>
<comment type="caution">
    <text evidence="6">The sequence shown here is derived from an EMBL/GenBank/DDBJ whole genome shotgun (WGS) entry which is preliminary data.</text>
</comment>
<reference evidence="6 7" key="1">
    <citation type="submission" date="2018-05" db="EMBL/GenBank/DDBJ databases">
        <title>Genomic Encyclopedia of Archaeal and Bacterial Type Strains, Phase II (KMG-II): from individual species to whole genera.</title>
        <authorList>
            <person name="Goeker M."/>
        </authorList>
    </citation>
    <scope>NUCLEOTIDE SEQUENCE [LARGE SCALE GENOMIC DNA]</scope>
    <source>
        <strain evidence="6 7">DSM 23514</strain>
    </source>
</reference>
<dbReference type="Gene3D" id="2.60.120.260">
    <property type="entry name" value="Galactose-binding domain-like"/>
    <property type="match status" value="1"/>
</dbReference>
<evidence type="ECO:0000256" key="2">
    <source>
        <dbReference type="ARBA" id="ARBA00023136"/>
    </source>
</evidence>
<gene>
    <name evidence="6" type="ORF">LX92_01304</name>
</gene>
<dbReference type="PANTHER" id="PTHR30329:SF21">
    <property type="entry name" value="LIPOPROTEIN YIAD-RELATED"/>
    <property type="match status" value="1"/>
</dbReference>
<dbReference type="InterPro" id="IPR006664">
    <property type="entry name" value="OMP_bac"/>
</dbReference>
<dbReference type="Proteomes" id="UP000245667">
    <property type="component" value="Unassembled WGS sequence"/>
</dbReference>
<dbReference type="InterPro" id="IPR050330">
    <property type="entry name" value="Bact_OuterMem_StrucFunc"/>
</dbReference>
<evidence type="ECO:0000313" key="7">
    <source>
        <dbReference type="Proteomes" id="UP000245667"/>
    </source>
</evidence>
<organism evidence="6 7">
    <name type="scientific">Maribacter polysiphoniae</name>
    <dbReference type="NCBI Taxonomy" id="429344"/>
    <lineage>
        <taxon>Bacteria</taxon>
        <taxon>Pseudomonadati</taxon>
        <taxon>Bacteroidota</taxon>
        <taxon>Flavobacteriia</taxon>
        <taxon>Flavobacteriales</taxon>
        <taxon>Flavobacteriaceae</taxon>
        <taxon>Maribacter</taxon>
    </lineage>
</organism>
<feature type="domain" description="OmpA-like" evidence="5">
    <location>
        <begin position="258"/>
        <end position="375"/>
    </location>
</feature>
<sequence>MVLLNSLQKHISLVVLIFSMALGVSQNLIVNPSFEIYNACPNTLGSFNEDVESWSTPTIGSTDYFNGCSTAMGTPENFNGSQPADFGVGYAGLYLYAPGDYREYIQAELLEPLKKGKKYKISFYVSLAERSDFAIKEFGLLFSKNKLDFSIRKELSKMHLYKDTENEYHHMEIGYSNFFDDTKDWILVHTQFEAKGTERFLTFGNFKNNKRTRLFKTKRNAKQGAYYYLDMMLLESAEPNDFVEEPKVVSSDLAGGDIALDKKHIFKNVFFDFDQSEVLQESQEEIQSIFKVLKKDTALKIEIHGHTDSIGSEAYNRQLSESRAKAVAEYFMALGLSKERIFWQGHGGAKPIVSNASEDGRKQNRRVEFIITESK</sequence>
<dbReference type="InterPro" id="IPR006665">
    <property type="entry name" value="OmpA-like"/>
</dbReference>
<evidence type="ECO:0000256" key="1">
    <source>
        <dbReference type="ARBA" id="ARBA00004442"/>
    </source>
</evidence>